<dbReference type="Proteomes" id="UP000002770">
    <property type="component" value="Unassembled WGS sequence"/>
</dbReference>
<dbReference type="GO" id="GO:0005829">
    <property type="term" value="C:cytosol"/>
    <property type="evidence" value="ECO:0007669"/>
    <property type="project" value="TreeGrafter"/>
</dbReference>
<comment type="subunit">
    <text evidence="5">Homodimer; the beta-strands of each monomer intercalate to form a hydrophobic core, while the alpha-helices form wings that extend away from the core.</text>
</comment>
<accession>G9EQC9</accession>
<dbReference type="NCBIfam" id="TIGR00202">
    <property type="entry name" value="csrA"/>
    <property type="match status" value="1"/>
</dbReference>
<sequence length="89" mass="10157">MLILTRRIGEGVVLGDNEINFTILGVQGNQVRLGFNAPKHIPINRDEIYLRLQLEKQQNQEEKAFVLDDIAVELLDEQSTKTNNETVTH</sequence>
<dbReference type="OrthoDB" id="9809061at2"/>
<comment type="similarity">
    <text evidence="5">Belongs to the CsrA/RsmA family.</text>
</comment>
<dbReference type="HAMAP" id="MF_00167">
    <property type="entry name" value="CsrA"/>
    <property type="match status" value="1"/>
</dbReference>
<dbReference type="GO" id="GO:0006402">
    <property type="term" value="P:mRNA catabolic process"/>
    <property type="evidence" value="ECO:0007669"/>
    <property type="project" value="InterPro"/>
</dbReference>
<keyword evidence="1 5" id="KW-0963">Cytoplasm</keyword>
<dbReference type="GO" id="GO:0006109">
    <property type="term" value="P:regulation of carbohydrate metabolic process"/>
    <property type="evidence" value="ECO:0007669"/>
    <property type="project" value="UniProtKB-UniRule"/>
</dbReference>
<keyword evidence="5" id="KW-0678">Repressor</keyword>
<dbReference type="Pfam" id="PF02599">
    <property type="entry name" value="CsrA"/>
    <property type="match status" value="1"/>
</dbReference>
<keyword evidence="2 5" id="KW-0810">Translation regulation</keyword>
<dbReference type="InterPro" id="IPR003751">
    <property type="entry name" value="CsrA"/>
</dbReference>
<organism evidence="6 7">
    <name type="scientific">Legionella drancourtii LLAP12</name>
    <dbReference type="NCBI Taxonomy" id="658187"/>
    <lineage>
        <taxon>Bacteria</taxon>
        <taxon>Pseudomonadati</taxon>
        <taxon>Pseudomonadota</taxon>
        <taxon>Gammaproteobacteria</taxon>
        <taxon>Legionellales</taxon>
        <taxon>Legionellaceae</taxon>
        <taxon>Legionella</taxon>
    </lineage>
</organism>
<evidence type="ECO:0000256" key="3">
    <source>
        <dbReference type="ARBA" id="ARBA00022884"/>
    </source>
</evidence>
<dbReference type="PANTHER" id="PTHR34984">
    <property type="entry name" value="CARBON STORAGE REGULATOR"/>
    <property type="match status" value="1"/>
</dbReference>
<evidence type="ECO:0000256" key="5">
    <source>
        <dbReference type="HAMAP-Rule" id="MF_00167"/>
    </source>
</evidence>
<dbReference type="InParanoid" id="G9EQC9"/>
<dbReference type="HOGENOM" id="CLU_164837_2_1_6"/>
<dbReference type="GO" id="GO:0045948">
    <property type="term" value="P:positive regulation of translational initiation"/>
    <property type="evidence" value="ECO:0007669"/>
    <property type="project" value="UniProtKB-UniRule"/>
</dbReference>
<gene>
    <name evidence="5" type="primary">csrA</name>
    <name evidence="6" type="ORF">LDG_7476</name>
</gene>
<protein>
    <recommendedName>
        <fullName evidence="5">Translational regulator CsrA</fullName>
    </recommendedName>
    <alternativeName>
        <fullName evidence="5">Carbon storage regulator</fullName>
    </alternativeName>
</protein>
<comment type="subcellular location">
    <subcellularLocation>
        <location evidence="5">Cytoplasm</location>
    </subcellularLocation>
</comment>
<comment type="function">
    <text evidence="5">A key translational regulator that binds mRNA to regulate translation initiation and/or mRNA stability. Mediates global changes in gene expression, shifting from rapid growth to stress survival by linking envelope stress, the stringent response and the catabolite repression systems. Usually binds in the 5'-UTR; binding at or near the Shine-Dalgarno sequence prevents ribosome-binding, repressing translation, binding elsewhere in the 5'-UTR can activate translation and/or stabilize the mRNA. Its function is antagonized by small RNA(s).</text>
</comment>
<evidence type="ECO:0000256" key="4">
    <source>
        <dbReference type="ARBA" id="ARBA00023159"/>
    </source>
</evidence>
<dbReference type="EMBL" id="JH413829">
    <property type="protein sequence ID" value="EHL30524.1"/>
    <property type="molecule type" value="Genomic_DNA"/>
</dbReference>
<reference evidence="6 7" key="1">
    <citation type="journal article" date="2011" name="BMC Genomics">
        <title>Insight into cross-talk between intra-amoebal pathogens.</title>
        <authorList>
            <person name="Gimenez G."/>
            <person name="Bertelli C."/>
            <person name="Moliner C."/>
            <person name="Robert C."/>
            <person name="Raoult D."/>
            <person name="Fournier P.E."/>
            <person name="Greub G."/>
        </authorList>
    </citation>
    <scope>NUCLEOTIDE SEQUENCE [LARGE SCALE GENOMIC DNA]</scope>
    <source>
        <strain evidence="6 7">LLAP12</strain>
    </source>
</reference>
<dbReference type="GO" id="GO:0048027">
    <property type="term" value="F:mRNA 5'-UTR binding"/>
    <property type="evidence" value="ECO:0007669"/>
    <property type="project" value="UniProtKB-UniRule"/>
</dbReference>
<dbReference type="InterPro" id="IPR036107">
    <property type="entry name" value="CsrA_sf"/>
</dbReference>
<evidence type="ECO:0000256" key="2">
    <source>
        <dbReference type="ARBA" id="ARBA00022845"/>
    </source>
</evidence>
<dbReference type="SUPFAM" id="SSF117130">
    <property type="entry name" value="CsrA-like"/>
    <property type="match status" value="1"/>
</dbReference>
<keyword evidence="7" id="KW-1185">Reference proteome</keyword>
<dbReference type="PANTHER" id="PTHR34984:SF1">
    <property type="entry name" value="CARBON STORAGE REGULATOR"/>
    <property type="match status" value="1"/>
</dbReference>
<keyword evidence="4 5" id="KW-0010">Activator</keyword>
<name>G9EQC9_9GAMM</name>
<evidence type="ECO:0000256" key="1">
    <source>
        <dbReference type="ARBA" id="ARBA00022490"/>
    </source>
</evidence>
<dbReference type="NCBIfam" id="NF002469">
    <property type="entry name" value="PRK01712.1"/>
    <property type="match status" value="1"/>
</dbReference>
<keyword evidence="3 5" id="KW-0694">RNA-binding</keyword>
<dbReference type="eggNOG" id="COG1551">
    <property type="taxonomic scope" value="Bacteria"/>
</dbReference>
<dbReference type="GO" id="GO:0045947">
    <property type="term" value="P:negative regulation of translational initiation"/>
    <property type="evidence" value="ECO:0007669"/>
    <property type="project" value="UniProtKB-UniRule"/>
</dbReference>
<evidence type="ECO:0000313" key="7">
    <source>
        <dbReference type="Proteomes" id="UP000002770"/>
    </source>
</evidence>
<dbReference type="AlphaFoldDB" id="G9EQC9"/>
<dbReference type="Gene3D" id="2.60.40.4380">
    <property type="entry name" value="Translational regulator CsrA"/>
    <property type="match status" value="1"/>
</dbReference>
<dbReference type="STRING" id="658187.LDG_7476"/>
<evidence type="ECO:0000313" key="6">
    <source>
        <dbReference type="EMBL" id="EHL30524.1"/>
    </source>
</evidence>
<proteinExistence type="inferred from homology"/>